<feature type="transmembrane region" description="Helical" evidence="1">
    <location>
        <begin position="66"/>
        <end position="88"/>
    </location>
</feature>
<keyword evidence="1" id="KW-1133">Transmembrane helix</keyword>
<feature type="transmembrane region" description="Helical" evidence="1">
    <location>
        <begin position="189"/>
        <end position="213"/>
    </location>
</feature>
<keyword evidence="3" id="KW-1185">Reference proteome</keyword>
<gene>
    <name evidence="2" type="ORF">KFE25_002409</name>
</gene>
<dbReference type="EMBL" id="JAGTXO010000027">
    <property type="protein sequence ID" value="KAG8461220.1"/>
    <property type="molecule type" value="Genomic_DNA"/>
</dbReference>
<dbReference type="Proteomes" id="UP000751190">
    <property type="component" value="Unassembled WGS sequence"/>
</dbReference>
<proteinExistence type="predicted"/>
<sequence length="934" mass="99367">MAVDVRGMSSPRAAVKLAARKPGATSAPRLDVYAMLTCTTARGYIERSERRVWALRALGSLLARRVTIQVVLSHTIATLLVLSHFFLVRWTERRTALPPAAPFYWMQRIVPAALFGAKHATLFQMALLPISMCRHLITVSGLGNTAWAYFAHVYLGYVVLITLVLVSALFIAFFGVMCQGGVQPACAKLISEIMLTGYALTFLTLVILVTGYLRHSKGFSYRVIYVVHHLFIVFYAVPIVGITGEHFTLDVRLDRPFKVSAVDWAHVSAPALDGIVAHPFSVSQGATLHDVVFIISRPMRTTSADERAHAERTWRSRLLCALTAAPDSVAVDELAASAPPLLAAPAPPARAAVESRTSMGAPNSGGPSALVQATHSADGAVHRVGVRYLVGKPVRLKVMGPYSSSFPPIGLADQVVCIGLGSGCVAVLSVFLRSAAKVVDSAGHVRATKPPGSAYEWADAVLRKVHRSRRARALAADTLSLADEERRWRATETGKIAGNSAAELPSVRQPAEPELRARVHGGVALSTYGRSLRARCDSVRWLLLGEVARLTFVAVSLIGSGLALSFATQPLVGGSTVGLGCAAPESVAHGLAMPVVFYANATIQLLFFARTVRRAMEGQWASLFRARASPAGAGTDDADDKPRLLIADYTVVIDVAYSAVTVGLHLLIASGALPALQLDWALAWALLLLVVPARMMMSTGSNAAAQPHGLTSAALGRTHAEQSDGESLASLQRAHAIFVVRTLSSAQSVVDLLARGLCPLLLAAPADIARRSTQRLCATIHVTSPGVAGMAKAGTEAGTEAERDAQLQALLHVPPELLAIVRVRSGRPDFSSRLSSLELLNGLEIHGANGARSPPSGAPAQHVLTRVYFCGSELVHAELAQVTARENLISALAELRHHIAFTGESFSAGQASSTARVRRPMAFAPMHPTTNARS</sequence>
<keyword evidence="1" id="KW-0472">Membrane</keyword>
<evidence type="ECO:0000313" key="3">
    <source>
        <dbReference type="Proteomes" id="UP000751190"/>
    </source>
</evidence>
<accession>A0A8J5XEB9</accession>
<keyword evidence="1" id="KW-0812">Transmembrane</keyword>
<organism evidence="2 3">
    <name type="scientific">Diacronema lutheri</name>
    <name type="common">Unicellular marine alga</name>
    <name type="synonym">Monochrysis lutheri</name>
    <dbReference type="NCBI Taxonomy" id="2081491"/>
    <lineage>
        <taxon>Eukaryota</taxon>
        <taxon>Haptista</taxon>
        <taxon>Haptophyta</taxon>
        <taxon>Pavlovophyceae</taxon>
        <taxon>Pavlovales</taxon>
        <taxon>Pavlovaceae</taxon>
        <taxon>Diacronema</taxon>
    </lineage>
</organism>
<feature type="transmembrane region" description="Helical" evidence="1">
    <location>
        <begin position="219"/>
        <end position="242"/>
    </location>
</feature>
<comment type="caution">
    <text evidence="2">The sequence shown here is derived from an EMBL/GenBank/DDBJ whole genome shotgun (WGS) entry which is preliminary data.</text>
</comment>
<dbReference type="OrthoDB" id="10641489at2759"/>
<reference evidence="2" key="1">
    <citation type="submission" date="2021-05" db="EMBL/GenBank/DDBJ databases">
        <title>The genome of the haptophyte Pavlova lutheri (Diacronema luteri, Pavlovales) - a model for lipid biosynthesis in eukaryotic algae.</title>
        <authorList>
            <person name="Hulatt C.J."/>
            <person name="Posewitz M.C."/>
        </authorList>
    </citation>
    <scope>NUCLEOTIDE SEQUENCE</scope>
    <source>
        <strain evidence="2">NIVA-4/92</strain>
    </source>
</reference>
<feature type="transmembrane region" description="Helical" evidence="1">
    <location>
        <begin position="587"/>
        <end position="609"/>
    </location>
</feature>
<feature type="transmembrane region" description="Helical" evidence="1">
    <location>
        <begin position="541"/>
        <end position="567"/>
    </location>
</feature>
<feature type="transmembrane region" description="Helical" evidence="1">
    <location>
        <begin position="152"/>
        <end position="177"/>
    </location>
</feature>
<protein>
    <submittedName>
        <fullName evidence="2">Uncharacterized protein</fullName>
    </submittedName>
</protein>
<evidence type="ECO:0000313" key="2">
    <source>
        <dbReference type="EMBL" id="KAG8461220.1"/>
    </source>
</evidence>
<name>A0A8J5XEB9_DIALT</name>
<dbReference type="AlphaFoldDB" id="A0A8J5XEB9"/>
<evidence type="ECO:0000256" key="1">
    <source>
        <dbReference type="SAM" id="Phobius"/>
    </source>
</evidence>